<protein>
    <submittedName>
        <fullName evidence="2">tRNA N6-adenosine(37)-N6-threonylcarbamoyltransferase complex dimerization subunit TsaB</fullName>
    </submittedName>
</protein>
<dbReference type="PANTHER" id="PTHR11735:SF11">
    <property type="entry name" value="TRNA THREONYLCARBAMOYLADENOSINE BIOSYNTHESIS PROTEIN TSAB"/>
    <property type="match status" value="1"/>
</dbReference>
<dbReference type="NCBIfam" id="TIGR03725">
    <property type="entry name" value="T6A_YeaZ"/>
    <property type="match status" value="1"/>
</dbReference>
<dbReference type="OrthoDB" id="9809995at2"/>
<dbReference type="InterPro" id="IPR043129">
    <property type="entry name" value="ATPase_NBD"/>
</dbReference>
<dbReference type="KEGG" id="pace:A6070_08305"/>
<dbReference type="RefSeq" id="WP_072287883.1">
    <property type="nucleotide sequence ID" value="NZ_CP015455.1"/>
</dbReference>
<dbReference type="CDD" id="cd24032">
    <property type="entry name" value="ASKHA_NBD_TsaB"/>
    <property type="match status" value="1"/>
</dbReference>
<dbReference type="Proteomes" id="UP000182264">
    <property type="component" value="Chromosome"/>
</dbReference>
<keyword evidence="2" id="KW-0808">Transferase</keyword>
<dbReference type="STRING" id="29542.A6070_08305"/>
<evidence type="ECO:0000313" key="3">
    <source>
        <dbReference type="Proteomes" id="UP000182264"/>
    </source>
</evidence>
<evidence type="ECO:0000313" key="2">
    <source>
        <dbReference type="EMBL" id="APG26044.1"/>
    </source>
</evidence>
<gene>
    <name evidence="2" type="ORF">A7E75_14280</name>
</gene>
<keyword evidence="3" id="KW-1185">Reference proteome</keyword>
<dbReference type="GO" id="GO:0002949">
    <property type="term" value="P:tRNA threonylcarbamoyladenosine modification"/>
    <property type="evidence" value="ECO:0007669"/>
    <property type="project" value="InterPro"/>
</dbReference>
<dbReference type="Pfam" id="PF00814">
    <property type="entry name" value="TsaD"/>
    <property type="match status" value="1"/>
</dbReference>
<proteinExistence type="predicted"/>
<dbReference type="AlphaFoldDB" id="A0A1L3GJE8"/>
<dbReference type="GO" id="GO:0016740">
    <property type="term" value="F:transferase activity"/>
    <property type="evidence" value="ECO:0007669"/>
    <property type="project" value="UniProtKB-KW"/>
</dbReference>
<dbReference type="Gene3D" id="3.30.420.40">
    <property type="match status" value="2"/>
</dbReference>
<dbReference type="GO" id="GO:0005829">
    <property type="term" value="C:cytosol"/>
    <property type="evidence" value="ECO:0007669"/>
    <property type="project" value="TreeGrafter"/>
</dbReference>
<accession>A0A1L3GJE8</accession>
<organism evidence="2 3">
    <name type="scientific">Syntrophotalea acetylenica</name>
    <name type="common">Pelobacter acetylenicus</name>
    <dbReference type="NCBI Taxonomy" id="29542"/>
    <lineage>
        <taxon>Bacteria</taxon>
        <taxon>Pseudomonadati</taxon>
        <taxon>Thermodesulfobacteriota</taxon>
        <taxon>Desulfuromonadia</taxon>
        <taxon>Desulfuromonadales</taxon>
        <taxon>Syntrophotaleaceae</taxon>
        <taxon>Syntrophotalea</taxon>
    </lineage>
</organism>
<dbReference type="InterPro" id="IPR000905">
    <property type="entry name" value="Gcp-like_dom"/>
</dbReference>
<dbReference type="EMBL" id="CP015518">
    <property type="protein sequence ID" value="APG26044.1"/>
    <property type="molecule type" value="Genomic_DNA"/>
</dbReference>
<feature type="domain" description="Gcp-like" evidence="1">
    <location>
        <begin position="36"/>
        <end position="225"/>
    </location>
</feature>
<dbReference type="SUPFAM" id="SSF53067">
    <property type="entry name" value="Actin-like ATPase domain"/>
    <property type="match status" value="2"/>
</dbReference>
<dbReference type="InterPro" id="IPR022496">
    <property type="entry name" value="T6A_TsaB"/>
</dbReference>
<sequence>MSELILTVDTSTPAGSVALSRGEELLGEVLLHLRGTHTDRILGSMNWMLAEAGFKPSDMDAFGVVVGPGSFTGLRVGVGTVKGLAYACGVPVVGVSSLETLATQCPASAYPVCALIDARKKEVYASVFDCKAGEPASVIPEQVLSPDALLDHLHDDHLFIGSGALLYRDLIRQRMGERCHFVSWSLNLPRASHAAMLVLSRLRDGQGKTAREIMPRYIRASEAEYMLAAKGSSCSG</sequence>
<dbReference type="PANTHER" id="PTHR11735">
    <property type="entry name" value="TRNA N6-ADENOSINE THREONYLCARBAMOYLTRANSFERASE"/>
    <property type="match status" value="1"/>
</dbReference>
<evidence type="ECO:0000259" key="1">
    <source>
        <dbReference type="Pfam" id="PF00814"/>
    </source>
</evidence>
<name>A0A1L3GJE8_SYNAC</name>
<reference evidence="2 3" key="1">
    <citation type="journal article" date="2017" name="Genome Announc.">
        <title>Complete Genome Sequences of Two Acetylene-Fermenting Pelobacter acetylenicus Strains.</title>
        <authorList>
            <person name="Sutton J.M."/>
            <person name="Baesman S.M."/>
            <person name="Fierst J.L."/>
            <person name="Poret-Peterson A.T."/>
            <person name="Oremland R.S."/>
            <person name="Dunlap D.S."/>
            <person name="Akob D.M."/>
        </authorList>
    </citation>
    <scope>NUCLEOTIDE SEQUENCE [LARGE SCALE GENOMIC DNA]</scope>
    <source>
        <strain evidence="2 3">DSM 3247</strain>
    </source>
</reference>